<reference evidence="2 3" key="1">
    <citation type="journal article" date="2014" name="Genome Biol. Evol.">
        <title>The secreted proteins of Achlya hypogyna and Thraustotheca clavata identify the ancestral oomycete secretome and reveal gene acquisitions by horizontal gene transfer.</title>
        <authorList>
            <person name="Misner I."/>
            <person name="Blouin N."/>
            <person name="Leonard G."/>
            <person name="Richards T.A."/>
            <person name="Lane C.E."/>
        </authorList>
    </citation>
    <scope>NUCLEOTIDE SEQUENCE [LARGE SCALE GENOMIC DNA]</scope>
    <source>
        <strain evidence="2 3">ATCC 34112</strain>
    </source>
</reference>
<feature type="domain" description="Aminoglycoside phosphotransferase" evidence="1">
    <location>
        <begin position="191"/>
        <end position="230"/>
    </location>
</feature>
<dbReference type="InterPro" id="IPR002575">
    <property type="entry name" value="Aminoglycoside_PTrfase"/>
</dbReference>
<dbReference type="Pfam" id="PF01636">
    <property type="entry name" value="APH"/>
    <property type="match status" value="1"/>
</dbReference>
<organism evidence="2 3">
    <name type="scientific">Thraustotheca clavata</name>
    <dbReference type="NCBI Taxonomy" id="74557"/>
    <lineage>
        <taxon>Eukaryota</taxon>
        <taxon>Sar</taxon>
        <taxon>Stramenopiles</taxon>
        <taxon>Oomycota</taxon>
        <taxon>Saprolegniomycetes</taxon>
        <taxon>Saprolegniales</taxon>
        <taxon>Achlyaceae</taxon>
        <taxon>Thraustotheca</taxon>
    </lineage>
</organism>
<dbReference type="EMBL" id="JNBS01003101">
    <property type="protein sequence ID" value="OQR88614.1"/>
    <property type="molecule type" value="Genomic_DNA"/>
</dbReference>
<proteinExistence type="predicted"/>
<dbReference type="AlphaFoldDB" id="A0A1V9YS18"/>
<evidence type="ECO:0000313" key="3">
    <source>
        <dbReference type="Proteomes" id="UP000243217"/>
    </source>
</evidence>
<evidence type="ECO:0000313" key="2">
    <source>
        <dbReference type="EMBL" id="OQR88614.1"/>
    </source>
</evidence>
<evidence type="ECO:0000259" key="1">
    <source>
        <dbReference type="Pfam" id="PF01636"/>
    </source>
</evidence>
<gene>
    <name evidence="2" type="ORF">THRCLA_22833</name>
</gene>
<dbReference type="SUPFAM" id="SSF56112">
    <property type="entry name" value="Protein kinase-like (PK-like)"/>
    <property type="match status" value="1"/>
</dbReference>
<accession>A0A1V9YS18</accession>
<keyword evidence="3" id="KW-1185">Reference proteome</keyword>
<sequence length="276" mass="31944">MLMNLEVKLEMGDATMQNIAYYVKSLKSPLIRRMPCILIQICGPYLSVNGIINWGDEKVYCEPLVPTLPLLLIGNKVIMGMLARVCASLKVALNQLADYYNTNTNKLSQSIFPYYKTAIIDQNEFTLTYTQRIERNVFGAMTSFGPVVVKFAKQYLKFMNFAPIQDLPQSCCIMKYFQVDGYLLSWKSCNLLQSLRPQSTHNQSFVHGDLREVNIMWDTDNSRVVLIDFDWPGIHNESTYPEFMNSNIQWPPGARTNQKLLMEHDVYWVNKLFEKF</sequence>
<dbReference type="Proteomes" id="UP000243217">
    <property type="component" value="Unassembled WGS sequence"/>
</dbReference>
<dbReference type="InterPro" id="IPR011009">
    <property type="entry name" value="Kinase-like_dom_sf"/>
</dbReference>
<comment type="caution">
    <text evidence="2">The sequence shown here is derived from an EMBL/GenBank/DDBJ whole genome shotgun (WGS) entry which is preliminary data.</text>
</comment>
<dbReference type="Gene3D" id="1.10.510.10">
    <property type="entry name" value="Transferase(Phosphotransferase) domain 1"/>
    <property type="match status" value="1"/>
</dbReference>
<protein>
    <submittedName>
        <fullName evidence="2">Crinkler (CRN) family protein</fullName>
    </submittedName>
</protein>
<name>A0A1V9YS18_9STRA</name>
<dbReference type="OrthoDB" id="155726at2759"/>